<evidence type="ECO:0000313" key="2">
    <source>
        <dbReference type="EMBL" id="MER7185671.1"/>
    </source>
</evidence>
<dbReference type="SUPFAM" id="SSF69279">
    <property type="entry name" value="Phage tail proteins"/>
    <property type="match status" value="1"/>
</dbReference>
<name>A0ABV1X9K8_9ACTN</name>
<dbReference type="Proteomes" id="UP001474181">
    <property type="component" value="Unassembled WGS sequence"/>
</dbReference>
<dbReference type="EMBL" id="JBEPEK010000470">
    <property type="protein sequence ID" value="MER7185671.1"/>
    <property type="molecule type" value="Genomic_DNA"/>
</dbReference>
<proteinExistence type="predicted"/>
<feature type="compositionally biased region" description="Pro residues" evidence="1">
    <location>
        <begin position="376"/>
        <end position="385"/>
    </location>
</feature>
<organism evidence="2 3">
    <name type="scientific">Streptomyces hyaluromycini</name>
    <dbReference type="NCBI Taxonomy" id="1377993"/>
    <lineage>
        <taxon>Bacteria</taxon>
        <taxon>Bacillati</taxon>
        <taxon>Actinomycetota</taxon>
        <taxon>Actinomycetes</taxon>
        <taxon>Kitasatosporales</taxon>
        <taxon>Streptomycetaceae</taxon>
        <taxon>Streptomyces</taxon>
    </lineage>
</organism>
<dbReference type="RefSeq" id="WP_350788758.1">
    <property type="nucleotide sequence ID" value="NZ_JBEPEK010000470.1"/>
</dbReference>
<feature type="region of interest" description="Disordered" evidence="1">
    <location>
        <begin position="366"/>
        <end position="385"/>
    </location>
</feature>
<accession>A0ABV1X9K8</accession>
<comment type="caution">
    <text evidence="2">The sequence shown here is derived from an EMBL/GenBank/DDBJ whole genome shotgun (WGS) entry which is preliminary data.</text>
</comment>
<keyword evidence="3" id="KW-1185">Reference proteome</keyword>
<evidence type="ECO:0000313" key="3">
    <source>
        <dbReference type="Proteomes" id="UP001474181"/>
    </source>
</evidence>
<reference evidence="2 3" key="1">
    <citation type="submission" date="2024-06" db="EMBL/GenBank/DDBJ databases">
        <title>The Natural Products Discovery Center: Release of the First 8490 Sequenced Strains for Exploring Actinobacteria Biosynthetic Diversity.</title>
        <authorList>
            <person name="Kalkreuter E."/>
            <person name="Kautsar S.A."/>
            <person name="Yang D."/>
            <person name="Bader C.D."/>
            <person name="Teijaro C.N."/>
            <person name="Fluegel L."/>
            <person name="Davis C.M."/>
            <person name="Simpson J.R."/>
            <person name="Lauterbach L."/>
            <person name="Steele A.D."/>
            <person name="Gui C."/>
            <person name="Meng S."/>
            <person name="Li G."/>
            <person name="Viehrig K."/>
            <person name="Ye F."/>
            <person name="Su P."/>
            <person name="Kiefer A.F."/>
            <person name="Nichols A."/>
            <person name="Cepeda A.J."/>
            <person name="Yan W."/>
            <person name="Fan B."/>
            <person name="Jiang Y."/>
            <person name="Adhikari A."/>
            <person name="Zheng C.-J."/>
            <person name="Schuster L."/>
            <person name="Cowan T.M."/>
            <person name="Smanski M.J."/>
            <person name="Chevrette M.G."/>
            <person name="De Carvalho L.P.S."/>
            <person name="Shen B."/>
        </authorList>
    </citation>
    <scope>NUCLEOTIDE SEQUENCE [LARGE SCALE GENOMIC DNA]</scope>
    <source>
        <strain evidence="2 3">NPDC000234</strain>
    </source>
</reference>
<protein>
    <recommendedName>
        <fullName evidence="4">Phage protein D</fullName>
    </recommendedName>
</protein>
<evidence type="ECO:0008006" key="4">
    <source>
        <dbReference type="Google" id="ProtNLM"/>
    </source>
</evidence>
<sequence length="385" mass="40414">MLSGSTKLTVLLGPSVPVPAPAELVRCIEEVRVTSSADARSGFQLVLGAGRDRRTGLVDFPQLTGGRLRAFHRVVLIVTTGGRPLVLMDGVITHRELTSGTVPGSTRLTVTGEDVSVMMDLEEKSAAHPAQDEAAIATRLILGYPRYGLVPKVIPPPVVDPPLPIDRTPVQQGTDLAYLTAMARRFGYVFYVTPGPAPLVNTAYWGPPRRVGPPAPALTVGRGPAANVQQITFRSDPLAPVRVSGSALDPLSDAVLPVRGTGSLRPPLATAPDWAVNLPNVRTVAFRESGPSAVQAAARAQGTAEASNDALVATGTLDTLRYGTLLTAGGLVGVRGAGWEHDGLYYVRQVTHALARGRHTQQFTLSREGTGSTVPLLPPPSGAGR</sequence>
<evidence type="ECO:0000256" key="1">
    <source>
        <dbReference type="SAM" id="MobiDB-lite"/>
    </source>
</evidence>
<gene>
    <name evidence="2" type="ORF">ABT404_40480</name>
</gene>